<name>A0ABT7AC63_9HYPH</name>
<evidence type="ECO:0000313" key="2">
    <source>
        <dbReference type="EMBL" id="MDJ1156949.1"/>
    </source>
</evidence>
<evidence type="ECO:0000256" key="1">
    <source>
        <dbReference type="SAM" id="SignalP"/>
    </source>
</evidence>
<dbReference type="Proteomes" id="UP001321492">
    <property type="component" value="Unassembled WGS sequence"/>
</dbReference>
<sequence length="298" mass="31185">MKRRKIWLGLGAAAMVGGGAASAAALEAGQVSARTPEAALVASAGNKADARLRFAANADHAGHGAVKTAAAAGGEGEGGEGGKKASVAPAVQFNHNLALIRGHLLVGDELVKEGKWNDAMVHFLHPAEEIYGNIQGDLKTYGVAPFAAALKALAQTVKAKNKDAYEGALKAVDQRLTAAEAAVKAKSDDYTRLTVETVLELLGTAGHEYEAAVDGNKIRETVEYQDSRGFVWYAERLLDGISTDLQKKDAEAFKSLKADLAELKQAWPAAVPPKKPAKDVASVLSGISKVELHAGRLM</sequence>
<keyword evidence="1" id="KW-0732">Signal</keyword>
<evidence type="ECO:0000313" key="3">
    <source>
        <dbReference type="Proteomes" id="UP001321492"/>
    </source>
</evidence>
<organism evidence="2 3">
    <name type="scientific">Chelatococcus albus</name>
    <dbReference type="NCBI Taxonomy" id="3047466"/>
    <lineage>
        <taxon>Bacteria</taxon>
        <taxon>Pseudomonadati</taxon>
        <taxon>Pseudomonadota</taxon>
        <taxon>Alphaproteobacteria</taxon>
        <taxon>Hyphomicrobiales</taxon>
        <taxon>Chelatococcaceae</taxon>
        <taxon>Chelatococcus</taxon>
    </lineage>
</organism>
<keyword evidence="3" id="KW-1185">Reference proteome</keyword>
<gene>
    <name evidence="2" type="ORF">QNA08_01670</name>
</gene>
<feature type="chain" id="PRO_5046390677" evidence="1">
    <location>
        <begin position="24"/>
        <end position="298"/>
    </location>
</feature>
<comment type="caution">
    <text evidence="2">The sequence shown here is derived from an EMBL/GenBank/DDBJ whole genome shotgun (WGS) entry which is preliminary data.</text>
</comment>
<protein>
    <submittedName>
        <fullName evidence="2">Uncharacterized protein</fullName>
    </submittedName>
</protein>
<accession>A0ABT7AC63</accession>
<feature type="signal peptide" evidence="1">
    <location>
        <begin position="1"/>
        <end position="23"/>
    </location>
</feature>
<reference evidence="2 3" key="1">
    <citation type="submission" date="2023-05" db="EMBL/GenBank/DDBJ databases">
        <title>Chelatococcus sp. nov., a moderately thermophilic bacterium isolated from hot spring microbial mat.</title>
        <authorList>
            <person name="Hu C.-J."/>
            <person name="Li W.-J."/>
        </authorList>
    </citation>
    <scope>NUCLEOTIDE SEQUENCE [LARGE SCALE GENOMIC DNA]</scope>
    <source>
        <strain evidence="2 3">SYSU G07232</strain>
    </source>
</reference>
<proteinExistence type="predicted"/>
<dbReference type="EMBL" id="JASJEV010000001">
    <property type="protein sequence ID" value="MDJ1156949.1"/>
    <property type="molecule type" value="Genomic_DNA"/>
</dbReference>